<name>A0A7C6AFA4_UNCW3</name>
<dbReference type="EMBL" id="DTHJ01000084">
    <property type="protein sequence ID" value="HHS62757.1"/>
    <property type="molecule type" value="Genomic_DNA"/>
</dbReference>
<organism evidence="3">
    <name type="scientific">candidate division WOR-3 bacterium</name>
    <dbReference type="NCBI Taxonomy" id="2052148"/>
    <lineage>
        <taxon>Bacteria</taxon>
        <taxon>Bacteria division WOR-3</taxon>
    </lineage>
</organism>
<dbReference type="Gene3D" id="3.40.50.510">
    <property type="entry name" value="Phosphotransferase system, mannose-type IIA component"/>
    <property type="match status" value="1"/>
</dbReference>
<accession>A0A7C6AFA4</accession>
<comment type="caution">
    <text evidence="3">The sequence shown here is derived from an EMBL/GenBank/DDBJ whole genome shotgun (WGS) entry which is preliminary data.</text>
</comment>
<dbReference type="PANTHER" id="PTHR33799">
    <property type="entry name" value="PTS PERMEASE-RELATED-RELATED"/>
    <property type="match status" value="1"/>
</dbReference>
<reference evidence="3" key="1">
    <citation type="journal article" date="2020" name="mSystems">
        <title>Genome- and Community-Level Interaction Insights into Carbon Utilization and Element Cycling Functions of Hydrothermarchaeota in Hydrothermal Sediment.</title>
        <authorList>
            <person name="Zhou Z."/>
            <person name="Liu Y."/>
            <person name="Xu W."/>
            <person name="Pan J."/>
            <person name="Luo Z.H."/>
            <person name="Li M."/>
        </authorList>
    </citation>
    <scope>NUCLEOTIDE SEQUENCE [LARGE SCALE GENOMIC DNA]</scope>
    <source>
        <strain evidence="3">SpSt-783</strain>
    </source>
</reference>
<dbReference type="GO" id="GO:0016020">
    <property type="term" value="C:membrane"/>
    <property type="evidence" value="ECO:0007669"/>
    <property type="project" value="InterPro"/>
</dbReference>
<dbReference type="GO" id="GO:0016740">
    <property type="term" value="F:transferase activity"/>
    <property type="evidence" value="ECO:0007669"/>
    <property type="project" value="UniProtKB-KW"/>
</dbReference>
<sequence length="132" mass="14725">MIKGIIIGHGNFGHALLKTVEKILGRQEMVDVFSNENLSCDSLTEILKKSITSDNQEKIIFVDLPGGSCAISCLNLLKENKNLKIICGINLPMLLEFFLLREKYNVDELVPILLKKAKDNIITLGGNIEDNR</sequence>
<evidence type="ECO:0000313" key="3">
    <source>
        <dbReference type="EMBL" id="HHS62757.1"/>
    </source>
</evidence>
<dbReference type="InterPro" id="IPR036662">
    <property type="entry name" value="PTS_EIIA_man-typ_sf"/>
</dbReference>
<dbReference type="GO" id="GO:0009401">
    <property type="term" value="P:phosphoenolpyruvate-dependent sugar phosphotransferase system"/>
    <property type="evidence" value="ECO:0007669"/>
    <property type="project" value="InterPro"/>
</dbReference>
<dbReference type="PANTHER" id="PTHR33799:SF1">
    <property type="entry name" value="PTS SYSTEM MANNOSE-SPECIFIC EIIAB COMPONENT-RELATED"/>
    <property type="match status" value="1"/>
</dbReference>
<protein>
    <submittedName>
        <fullName evidence="3">PTS mannose transporter subunit IIAB</fullName>
    </submittedName>
</protein>
<dbReference type="Pfam" id="PF03610">
    <property type="entry name" value="EIIA-man"/>
    <property type="match status" value="1"/>
</dbReference>
<evidence type="ECO:0000259" key="2">
    <source>
        <dbReference type="PROSITE" id="PS51096"/>
    </source>
</evidence>
<dbReference type="SUPFAM" id="SSF53062">
    <property type="entry name" value="PTS system fructose IIA component-like"/>
    <property type="match status" value="1"/>
</dbReference>
<dbReference type="InterPro" id="IPR051471">
    <property type="entry name" value="Bacterial_PTS_sugar_comp"/>
</dbReference>
<keyword evidence="1" id="KW-0808">Transferase</keyword>
<proteinExistence type="predicted"/>
<gene>
    <name evidence="3" type="ORF">ENV70_03960</name>
</gene>
<dbReference type="AlphaFoldDB" id="A0A7C6AFA4"/>
<evidence type="ECO:0000256" key="1">
    <source>
        <dbReference type="ARBA" id="ARBA00022679"/>
    </source>
</evidence>
<dbReference type="PROSITE" id="PS51096">
    <property type="entry name" value="PTS_EIIA_TYPE_4"/>
    <property type="match status" value="1"/>
</dbReference>
<dbReference type="InterPro" id="IPR004701">
    <property type="entry name" value="PTS_EIIA_man-typ"/>
</dbReference>
<feature type="domain" description="PTS EIIA type-4" evidence="2">
    <location>
        <begin position="1"/>
        <end position="121"/>
    </location>
</feature>